<dbReference type="InterPro" id="IPR022742">
    <property type="entry name" value="Hydrolase_4"/>
</dbReference>
<feature type="transmembrane region" description="Helical" evidence="1">
    <location>
        <begin position="73"/>
        <end position="91"/>
    </location>
</feature>
<dbReference type="GO" id="GO:0016787">
    <property type="term" value="F:hydrolase activity"/>
    <property type="evidence" value="ECO:0007669"/>
    <property type="project" value="UniProtKB-KW"/>
</dbReference>
<dbReference type="PANTHER" id="PTHR43194:SF5">
    <property type="entry name" value="PIMELOYL-[ACYL-CARRIER PROTEIN] METHYL ESTER ESTERASE"/>
    <property type="match status" value="1"/>
</dbReference>
<keyword evidence="1" id="KW-0472">Membrane</keyword>
<evidence type="ECO:0000259" key="2">
    <source>
        <dbReference type="Pfam" id="PF12146"/>
    </source>
</evidence>
<evidence type="ECO:0000256" key="1">
    <source>
        <dbReference type="SAM" id="Phobius"/>
    </source>
</evidence>
<dbReference type="Gene3D" id="3.40.50.1820">
    <property type="entry name" value="alpha/beta hydrolase"/>
    <property type="match status" value="1"/>
</dbReference>
<proteinExistence type="predicted"/>
<evidence type="ECO:0000313" key="3">
    <source>
        <dbReference type="EMBL" id="MBT0960026.1"/>
    </source>
</evidence>
<name>A0A944HB71_DENI1</name>
<protein>
    <submittedName>
        <fullName evidence="3">Alpha/beta hydrolase</fullName>
    </submittedName>
</protein>
<comment type="caution">
    <text evidence="3">The sequence shown here is derived from an EMBL/GenBank/DDBJ whole genome shotgun (WGS) entry which is preliminary data.</text>
</comment>
<dbReference type="Pfam" id="PF12146">
    <property type="entry name" value="Hydrolase_4"/>
    <property type="match status" value="1"/>
</dbReference>
<accession>A0A944HB71</accession>
<dbReference type="Proteomes" id="UP000694660">
    <property type="component" value="Unassembled WGS sequence"/>
</dbReference>
<dbReference type="RefSeq" id="WP_214359784.1">
    <property type="nucleotide sequence ID" value="NZ_JAEKFT010000002.1"/>
</dbReference>
<dbReference type="PRINTS" id="PR00111">
    <property type="entry name" value="ABHYDROLASE"/>
</dbReference>
<keyword evidence="3" id="KW-0378">Hydrolase</keyword>
<keyword evidence="1" id="KW-0812">Transmembrane</keyword>
<gene>
    <name evidence="3" type="ORF">I8J34_02460</name>
</gene>
<keyword evidence="4" id="KW-1185">Reference proteome</keyword>
<dbReference type="EMBL" id="JAEKFT010000002">
    <property type="protein sequence ID" value="MBT0960026.1"/>
    <property type="molecule type" value="Genomic_DNA"/>
</dbReference>
<organism evidence="3 4">
    <name type="scientific">Denitromonas iodatirespirans</name>
    <dbReference type="NCBI Taxonomy" id="2795389"/>
    <lineage>
        <taxon>Bacteria</taxon>
        <taxon>Pseudomonadati</taxon>
        <taxon>Pseudomonadota</taxon>
        <taxon>Betaproteobacteria</taxon>
        <taxon>Rhodocyclales</taxon>
        <taxon>Zoogloeaceae</taxon>
        <taxon>Denitromonas</taxon>
    </lineage>
</organism>
<dbReference type="InterPro" id="IPR029058">
    <property type="entry name" value="AB_hydrolase_fold"/>
</dbReference>
<feature type="domain" description="Serine aminopeptidase S33" evidence="2">
    <location>
        <begin position="62"/>
        <end position="229"/>
    </location>
</feature>
<dbReference type="PANTHER" id="PTHR43194">
    <property type="entry name" value="HYDROLASE ALPHA/BETA FOLD FAMILY"/>
    <property type="match status" value="1"/>
</dbReference>
<evidence type="ECO:0000313" key="4">
    <source>
        <dbReference type="Proteomes" id="UP000694660"/>
    </source>
</evidence>
<keyword evidence="1" id="KW-1133">Transmembrane helix</keyword>
<reference evidence="4" key="1">
    <citation type="journal article" date="2022" name="ISME J.">
        <title>Genetic and phylogenetic analysis of dissimilatory iodate-reducing bacteria identifies potential niches across the world's oceans.</title>
        <authorList>
            <person name="Reyes-Umana V."/>
            <person name="Henning Z."/>
            <person name="Lee K."/>
            <person name="Barnum T.P."/>
            <person name="Coates J.D."/>
        </authorList>
    </citation>
    <scope>NUCLEOTIDE SEQUENCE [LARGE SCALE GENOMIC DNA]</scope>
    <source>
        <strain evidence="4">IR12</strain>
    </source>
</reference>
<dbReference type="InterPro" id="IPR050228">
    <property type="entry name" value="Carboxylesterase_BioH"/>
</dbReference>
<dbReference type="InterPro" id="IPR000073">
    <property type="entry name" value="AB_hydrolase_1"/>
</dbReference>
<sequence>MTTWILLRGLTRESGHWGDFPEHLRNALPEARVVTLDLPGNGDLFQEPSPCRVEAMAAHGIATARRRGLAPPYTLLAMSLGAMVAVAWAAARPQEVDRCVLISTSLRPFSPFYRRLRPGSYLPLLQLIAGTDARRRERTVLRLTSRLHIDDPAVVDAWTALREAHPVSARNALCQLLAAARYRAPAARPTATLLLAGAGDALVHPGCSQALAAAWQCPLREHPRAGHDLPLDDAPWVAEQVRHWLAGDAAPGAGAVAPQRTGAKA</sequence>
<dbReference type="SUPFAM" id="SSF53474">
    <property type="entry name" value="alpha/beta-Hydrolases"/>
    <property type="match status" value="1"/>
</dbReference>
<dbReference type="AlphaFoldDB" id="A0A944HB71"/>